<comment type="caution">
    <text evidence="4">The sequence shown here is derived from an EMBL/GenBank/DDBJ whole genome shotgun (WGS) entry which is preliminary data.</text>
</comment>
<feature type="region of interest" description="Disordered" evidence="2">
    <location>
        <begin position="88"/>
        <end position="139"/>
    </location>
</feature>
<evidence type="ECO:0000259" key="3">
    <source>
        <dbReference type="PROSITE" id="PS50013"/>
    </source>
</evidence>
<evidence type="ECO:0000313" key="5">
    <source>
        <dbReference type="Proteomes" id="UP001591681"/>
    </source>
</evidence>
<reference evidence="4 5" key="1">
    <citation type="submission" date="2024-09" db="EMBL/GenBank/DDBJ databases">
        <title>A chromosome-level genome assembly of Gray's grenadier anchovy, Coilia grayii.</title>
        <authorList>
            <person name="Fu Z."/>
        </authorList>
    </citation>
    <scope>NUCLEOTIDE SEQUENCE [LARGE SCALE GENOMIC DNA]</scope>
    <source>
        <strain evidence="4">G4</strain>
        <tissue evidence="4">Muscle</tissue>
    </source>
</reference>
<dbReference type="SUPFAM" id="SSF54160">
    <property type="entry name" value="Chromo domain-like"/>
    <property type="match status" value="1"/>
</dbReference>
<accession>A0ABD1KRS5</accession>
<dbReference type="InterPro" id="IPR016197">
    <property type="entry name" value="Chromo-like_dom_sf"/>
</dbReference>
<feature type="domain" description="Chromo" evidence="3">
    <location>
        <begin position="39"/>
        <end position="97"/>
    </location>
</feature>
<sequence length="139" mass="15605">MRVHPMFHVSWVKPVRRSPLVPAVPPPPAPRLLDGDPIYTVHRLLRSRRRGRGIQYLVDWEGYGLEERSWIPAGRILDPALIADFHRQHPDQPALRRGRPRGVLRAARAPPGPVPVPSAVGSQPPSEDGAQDSDRSEKY</sequence>
<evidence type="ECO:0000256" key="1">
    <source>
        <dbReference type="ARBA" id="ARBA00004123"/>
    </source>
</evidence>
<dbReference type="InterPro" id="IPR000953">
    <property type="entry name" value="Chromo/chromo_shadow_dom"/>
</dbReference>
<evidence type="ECO:0000256" key="2">
    <source>
        <dbReference type="SAM" id="MobiDB-lite"/>
    </source>
</evidence>
<dbReference type="GO" id="GO:0005634">
    <property type="term" value="C:nucleus"/>
    <property type="evidence" value="ECO:0007669"/>
    <property type="project" value="UniProtKB-SubCell"/>
</dbReference>
<dbReference type="SMART" id="SM00298">
    <property type="entry name" value="CHROMO"/>
    <property type="match status" value="1"/>
</dbReference>
<dbReference type="EMBL" id="JBHFQA010000003">
    <property type="protein sequence ID" value="KAL2101855.1"/>
    <property type="molecule type" value="Genomic_DNA"/>
</dbReference>
<dbReference type="Pfam" id="PF00385">
    <property type="entry name" value="Chromo"/>
    <property type="match status" value="1"/>
</dbReference>
<dbReference type="InterPro" id="IPR023780">
    <property type="entry name" value="Chromo_domain"/>
</dbReference>
<organism evidence="4 5">
    <name type="scientific">Coilia grayii</name>
    <name type="common">Gray's grenadier anchovy</name>
    <dbReference type="NCBI Taxonomy" id="363190"/>
    <lineage>
        <taxon>Eukaryota</taxon>
        <taxon>Metazoa</taxon>
        <taxon>Chordata</taxon>
        <taxon>Craniata</taxon>
        <taxon>Vertebrata</taxon>
        <taxon>Euteleostomi</taxon>
        <taxon>Actinopterygii</taxon>
        <taxon>Neopterygii</taxon>
        <taxon>Teleostei</taxon>
        <taxon>Clupei</taxon>
        <taxon>Clupeiformes</taxon>
        <taxon>Clupeoidei</taxon>
        <taxon>Engraulidae</taxon>
        <taxon>Coilinae</taxon>
        <taxon>Coilia</taxon>
    </lineage>
</organism>
<name>A0ABD1KRS5_9TELE</name>
<dbReference type="AlphaFoldDB" id="A0ABD1KRS5"/>
<dbReference type="PROSITE" id="PS50013">
    <property type="entry name" value="CHROMO_2"/>
    <property type="match status" value="1"/>
</dbReference>
<comment type="subcellular location">
    <subcellularLocation>
        <location evidence="1">Nucleus</location>
    </subcellularLocation>
</comment>
<gene>
    <name evidence="4" type="ORF">ACEWY4_003616</name>
</gene>
<protein>
    <recommendedName>
        <fullName evidence="3">Chromo domain-containing protein</fullName>
    </recommendedName>
</protein>
<dbReference type="Gene3D" id="2.40.50.40">
    <property type="match status" value="1"/>
</dbReference>
<keyword evidence="5" id="KW-1185">Reference proteome</keyword>
<evidence type="ECO:0000313" key="4">
    <source>
        <dbReference type="EMBL" id="KAL2101855.1"/>
    </source>
</evidence>
<dbReference type="Proteomes" id="UP001591681">
    <property type="component" value="Unassembled WGS sequence"/>
</dbReference>
<proteinExistence type="predicted"/>